<protein>
    <submittedName>
        <fullName evidence="1">Uncharacterized protein</fullName>
    </submittedName>
</protein>
<dbReference type="EMBL" id="CP117988">
    <property type="protein sequence ID" value="WDG09672.1"/>
    <property type="molecule type" value="Genomic_DNA"/>
</dbReference>
<gene>
    <name evidence="1" type="ORF">PUN50_07375</name>
</gene>
<name>A0AAQ2XZD2_9VIBR</name>
<reference evidence="1" key="1">
    <citation type="submission" date="2023-02" db="EMBL/GenBank/DDBJ databases">
        <title>Isolation, identification, and genome analysis of Vibrio campbellii in the Penaeus vannamei larvae stage.</title>
        <authorList>
            <person name="Huang T."/>
            <person name="Zhang B."/>
        </authorList>
    </citation>
    <scope>NUCLEOTIDE SEQUENCE</scope>
    <source>
        <strain evidence="1">20220413_1</strain>
    </source>
</reference>
<accession>A0AAQ2XZD2</accession>
<evidence type="ECO:0000313" key="2">
    <source>
        <dbReference type="Proteomes" id="UP001219537"/>
    </source>
</evidence>
<organism evidence="1 2">
    <name type="scientific">Vibrio campbellii</name>
    <dbReference type="NCBI Taxonomy" id="680"/>
    <lineage>
        <taxon>Bacteria</taxon>
        <taxon>Pseudomonadati</taxon>
        <taxon>Pseudomonadota</taxon>
        <taxon>Gammaproteobacteria</taxon>
        <taxon>Vibrionales</taxon>
        <taxon>Vibrionaceae</taxon>
        <taxon>Vibrio</taxon>
    </lineage>
</organism>
<sequence>MSTIDKQTRAKIEATTEKMADVFLPYELTDRIIEEVMKNGRKSREAVMLMILEHSSKVIKTTDNGRKELIEAIKNNKV</sequence>
<dbReference type="RefSeq" id="WP_203508010.1">
    <property type="nucleotide sequence ID" value="NZ_CP117988.1"/>
</dbReference>
<evidence type="ECO:0000313" key="1">
    <source>
        <dbReference type="EMBL" id="WDG09672.1"/>
    </source>
</evidence>
<dbReference type="AlphaFoldDB" id="A0AAQ2XZD2"/>
<proteinExistence type="predicted"/>
<dbReference type="Proteomes" id="UP001219537">
    <property type="component" value="Chromosome 1"/>
</dbReference>